<comment type="similarity">
    <text evidence="1 4">Belongs to the fatty acyl-CoA reductase family.</text>
</comment>
<dbReference type="PANTHER" id="PTHR11011:SF116">
    <property type="entry name" value="FATTY ACYL-COA REDUCTASE CG5065-RELATED"/>
    <property type="match status" value="1"/>
</dbReference>
<accession>A0A9P0BML0</accession>
<dbReference type="PANTHER" id="PTHR11011">
    <property type="entry name" value="MALE STERILITY PROTEIN 2-RELATED"/>
    <property type="match status" value="1"/>
</dbReference>
<feature type="domain" description="Thioester reductase (TE)" evidence="6">
    <location>
        <begin position="3"/>
        <end position="196"/>
    </location>
</feature>
<evidence type="ECO:0000256" key="1">
    <source>
        <dbReference type="ARBA" id="ARBA00005928"/>
    </source>
</evidence>
<evidence type="ECO:0000313" key="8">
    <source>
        <dbReference type="Proteomes" id="UP001154114"/>
    </source>
</evidence>
<dbReference type="EC" id="1.2.1.84" evidence="4"/>
<dbReference type="EMBL" id="LR824014">
    <property type="protein sequence ID" value="CAH0581593.1"/>
    <property type="molecule type" value="Genomic_DNA"/>
</dbReference>
<gene>
    <name evidence="7" type="ORF">CINC_LOCUS1735</name>
</gene>
<name>A0A9P0BML0_CHRIL</name>
<evidence type="ECO:0000259" key="6">
    <source>
        <dbReference type="Pfam" id="PF07993"/>
    </source>
</evidence>
<keyword evidence="4" id="KW-0560">Oxidoreductase</keyword>
<organism evidence="7 8">
    <name type="scientific">Chrysodeixis includens</name>
    <name type="common">Soybean looper</name>
    <name type="synonym">Pseudoplusia includens</name>
    <dbReference type="NCBI Taxonomy" id="689277"/>
    <lineage>
        <taxon>Eukaryota</taxon>
        <taxon>Metazoa</taxon>
        <taxon>Ecdysozoa</taxon>
        <taxon>Arthropoda</taxon>
        <taxon>Hexapoda</taxon>
        <taxon>Insecta</taxon>
        <taxon>Pterygota</taxon>
        <taxon>Neoptera</taxon>
        <taxon>Endopterygota</taxon>
        <taxon>Lepidoptera</taxon>
        <taxon>Glossata</taxon>
        <taxon>Ditrysia</taxon>
        <taxon>Noctuoidea</taxon>
        <taxon>Noctuidae</taxon>
        <taxon>Plusiinae</taxon>
        <taxon>Chrysodeixis</taxon>
    </lineage>
</organism>
<keyword evidence="8" id="KW-1185">Reference proteome</keyword>
<dbReference type="InterPro" id="IPR026055">
    <property type="entry name" value="FAR"/>
</dbReference>
<dbReference type="SUPFAM" id="SSF51735">
    <property type="entry name" value="NAD(P)-binding Rossmann-fold domains"/>
    <property type="match status" value="1"/>
</dbReference>
<keyword evidence="2 4" id="KW-0444">Lipid biosynthesis</keyword>
<evidence type="ECO:0000256" key="2">
    <source>
        <dbReference type="ARBA" id="ARBA00022516"/>
    </source>
</evidence>
<dbReference type="Gene3D" id="3.40.50.720">
    <property type="entry name" value="NAD(P)-binding Rossmann-like Domain"/>
    <property type="match status" value="1"/>
</dbReference>
<dbReference type="OrthoDB" id="429813at2759"/>
<sequence length="358" mass="40961">MYPNFGLKPEDEKALIDNVSVVFHAGATIRFDEPLPVAMRINFEGTRSILNLCQRMKNVEAFVYVSTAFAHTDKRMLMETVYPPPKTVEEIYKFIEYNGGDKNETEKFISPRPNTYTFTKALSEAYIGKNHGKVPTVIVRPSVVTPIKDGHAKGWLDNWFGMTPILYNAAKGWNRVVRADPDSYVEYIPVDYVANLSVIAAARAKDSRGVKVFNSISSAENPMTWRETYKYFLDEAVKTGKNDLPSPFVFFTESWAVVNAWSILCQIAPAHAADWWLKMTGREPRYAKLIHNVVAIRNGVDYFTSGVWPMNSDRARDLISSLSEEDQEKFPCDPSHIQWPEYMRDYCRGTFRYLKSKV</sequence>
<dbReference type="InterPro" id="IPR033640">
    <property type="entry name" value="FAR_C"/>
</dbReference>
<evidence type="ECO:0000256" key="4">
    <source>
        <dbReference type="RuleBase" id="RU363097"/>
    </source>
</evidence>
<dbReference type="GO" id="GO:0080019">
    <property type="term" value="F:alcohol-forming very long-chain fatty acyl-CoA reductase activity"/>
    <property type="evidence" value="ECO:0007669"/>
    <property type="project" value="InterPro"/>
</dbReference>
<keyword evidence="4" id="KW-0521">NADP</keyword>
<dbReference type="InterPro" id="IPR036291">
    <property type="entry name" value="NAD(P)-bd_dom_sf"/>
</dbReference>
<comment type="function">
    <text evidence="4">Catalyzes the reduction of fatty acyl-CoA to fatty alcohols.</text>
</comment>
<protein>
    <recommendedName>
        <fullName evidence="4">Fatty acyl-CoA reductase</fullName>
        <ecNumber evidence="4">1.2.1.84</ecNumber>
    </recommendedName>
</protein>
<dbReference type="AlphaFoldDB" id="A0A9P0BML0"/>
<dbReference type="InterPro" id="IPR013120">
    <property type="entry name" value="FAR_NAD-bd"/>
</dbReference>
<dbReference type="Pfam" id="PF07993">
    <property type="entry name" value="NAD_binding_4"/>
    <property type="match status" value="1"/>
</dbReference>
<evidence type="ECO:0000256" key="3">
    <source>
        <dbReference type="ARBA" id="ARBA00023098"/>
    </source>
</evidence>
<dbReference type="CDD" id="cd09071">
    <property type="entry name" value="FAR_C"/>
    <property type="match status" value="1"/>
</dbReference>
<evidence type="ECO:0000313" key="7">
    <source>
        <dbReference type="EMBL" id="CAH0581593.1"/>
    </source>
</evidence>
<proteinExistence type="inferred from homology"/>
<dbReference type="Pfam" id="PF03015">
    <property type="entry name" value="Sterile"/>
    <property type="match status" value="1"/>
</dbReference>
<evidence type="ECO:0000259" key="5">
    <source>
        <dbReference type="Pfam" id="PF03015"/>
    </source>
</evidence>
<dbReference type="Proteomes" id="UP001154114">
    <property type="component" value="Chromosome 11"/>
</dbReference>
<comment type="catalytic activity">
    <reaction evidence="4">
        <text>a long-chain fatty acyl-CoA + 2 NADPH + 2 H(+) = a long-chain primary fatty alcohol + 2 NADP(+) + CoA</text>
        <dbReference type="Rhea" id="RHEA:52716"/>
        <dbReference type="ChEBI" id="CHEBI:15378"/>
        <dbReference type="ChEBI" id="CHEBI:57287"/>
        <dbReference type="ChEBI" id="CHEBI:57783"/>
        <dbReference type="ChEBI" id="CHEBI:58349"/>
        <dbReference type="ChEBI" id="CHEBI:77396"/>
        <dbReference type="ChEBI" id="CHEBI:83139"/>
        <dbReference type="EC" id="1.2.1.84"/>
    </reaction>
</comment>
<reference evidence="7" key="1">
    <citation type="submission" date="2021-12" db="EMBL/GenBank/DDBJ databases">
        <authorList>
            <person name="King R."/>
        </authorList>
    </citation>
    <scope>NUCLEOTIDE SEQUENCE</scope>
</reference>
<keyword evidence="3 4" id="KW-0443">Lipid metabolism</keyword>
<dbReference type="GO" id="GO:0005777">
    <property type="term" value="C:peroxisome"/>
    <property type="evidence" value="ECO:0007669"/>
    <property type="project" value="TreeGrafter"/>
</dbReference>
<dbReference type="GO" id="GO:0102965">
    <property type="term" value="F:alcohol-forming long-chain fatty acyl-CoA reductase activity"/>
    <property type="evidence" value="ECO:0007669"/>
    <property type="project" value="UniProtKB-EC"/>
</dbReference>
<dbReference type="GO" id="GO:0035336">
    <property type="term" value="P:long-chain fatty-acyl-CoA metabolic process"/>
    <property type="evidence" value="ECO:0007669"/>
    <property type="project" value="TreeGrafter"/>
</dbReference>
<feature type="domain" description="Fatty acyl-CoA reductase C-terminal" evidence="5">
    <location>
        <begin position="266"/>
        <end position="354"/>
    </location>
</feature>